<gene>
    <name evidence="1" type="ORF">BE08_44510</name>
</gene>
<dbReference type="EMBL" id="JELY01002984">
    <property type="protein sequence ID" value="KYF51093.1"/>
    <property type="molecule type" value="Genomic_DNA"/>
</dbReference>
<evidence type="ECO:0000313" key="2">
    <source>
        <dbReference type="Proteomes" id="UP000075420"/>
    </source>
</evidence>
<dbReference type="AlphaFoldDB" id="A0A150P5Z1"/>
<proteinExistence type="predicted"/>
<comment type="caution">
    <text evidence="1">The sequence shown here is derived from an EMBL/GenBank/DDBJ whole genome shotgun (WGS) entry which is preliminary data.</text>
</comment>
<dbReference type="Proteomes" id="UP000075420">
    <property type="component" value="Unassembled WGS sequence"/>
</dbReference>
<protein>
    <submittedName>
        <fullName evidence="1">Uncharacterized protein</fullName>
    </submittedName>
</protein>
<reference evidence="1 2" key="1">
    <citation type="submission" date="2014-02" db="EMBL/GenBank/DDBJ databases">
        <title>The small core and large imbalanced accessory genome model reveals a collaborative survival strategy of Sorangium cellulosum strains in nature.</title>
        <authorList>
            <person name="Han K."/>
            <person name="Peng R."/>
            <person name="Blom J."/>
            <person name="Li Y.-Z."/>
        </authorList>
    </citation>
    <scope>NUCLEOTIDE SEQUENCE [LARGE SCALE GENOMIC DNA]</scope>
    <source>
        <strain evidence="1 2">So0157-25</strain>
    </source>
</reference>
<sequence length="61" mass="6473">MSPTAPCPGSCCVSSRDRFPIANACVAPVAGSMYFISRARWLKCVVVRGPCGTSGQYMKSI</sequence>
<evidence type="ECO:0000313" key="1">
    <source>
        <dbReference type="EMBL" id="KYF51093.1"/>
    </source>
</evidence>
<accession>A0A150P5Z1</accession>
<organism evidence="1 2">
    <name type="scientific">Sorangium cellulosum</name>
    <name type="common">Polyangium cellulosum</name>
    <dbReference type="NCBI Taxonomy" id="56"/>
    <lineage>
        <taxon>Bacteria</taxon>
        <taxon>Pseudomonadati</taxon>
        <taxon>Myxococcota</taxon>
        <taxon>Polyangia</taxon>
        <taxon>Polyangiales</taxon>
        <taxon>Polyangiaceae</taxon>
        <taxon>Sorangium</taxon>
    </lineage>
</organism>
<name>A0A150P5Z1_SORCE</name>